<dbReference type="Proteomes" id="UP000217676">
    <property type="component" value="Chromosome"/>
</dbReference>
<comment type="similarity">
    <text evidence="1">Belongs to the methyltransferase superfamily.</text>
</comment>
<evidence type="ECO:0000256" key="2">
    <source>
        <dbReference type="ARBA" id="ARBA00022603"/>
    </source>
</evidence>
<evidence type="ECO:0000256" key="1">
    <source>
        <dbReference type="ARBA" id="ARBA00008361"/>
    </source>
</evidence>
<name>A0A160P9R3_STRLU</name>
<dbReference type="Gene3D" id="3.40.50.150">
    <property type="entry name" value="Vaccinia Virus protein VP39"/>
    <property type="match status" value="1"/>
</dbReference>
<dbReference type="InterPro" id="IPR013216">
    <property type="entry name" value="Methyltransf_11"/>
</dbReference>
<evidence type="ECO:0000259" key="4">
    <source>
        <dbReference type="Pfam" id="PF08241"/>
    </source>
</evidence>
<evidence type="ECO:0000313" key="5">
    <source>
        <dbReference type="EMBL" id="BAU88105.1"/>
    </source>
</evidence>
<dbReference type="PANTHER" id="PTHR44942">
    <property type="entry name" value="METHYLTRANSF_11 DOMAIN-CONTAINING PROTEIN"/>
    <property type="match status" value="1"/>
</dbReference>
<dbReference type="PANTHER" id="PTHR44942:SF4">
    <property type="entry name" value="METHYLTRANSFERASE TYPE 11 DOMAIN-CONTAINING PROTEIN"/>
    <property type="match status" value="1"/>
</dbReference>
<feature type="domain" description="Methyltransferase type 11" evidence="4">
    <location>
        <begin position="8"/>
        <end position="97"/>
    </location>
</feature>
<dbReference type="CDD" id="cd02440">
    <property type="entry name" value="AdoMet_MTases"/>
    <property type="match status" value="1"/>
</dbReference>
<dbReference type="Pfam" id="PF08241">
    <property type="entry name" value="Methyltransf_11"/>
    <property type="match status" value="1"/>
</dbReference>
<keyword evidence="2" id="KW-0489">Methyltransferase</keyword>
<dbReference type="RefSeq" id="WP_359884243.1">
    <property type="nucleotide sequence ID" value="NZ_JBEYHT010000071.1"/>
</dbReference>
<accession>A0A160P9R3</accession>
<organism evidence="5 6">
    <name type="scientific">Streptomyces laurentii</name>
    <dbReference type="NCBI Taxonomy" id="39478"/>
    <lineage>
        <taxon>Bacteria</taxon>
        <taxon>Bacillati</taxon>
        <taxon>Actinomycetota</taxon>
        <taxon>Actinomycetes</taxon>
        <taxon>Kitasatosporales</taxon>
        <taxon>Streptomycetaceae</taxon>
        <taxon>Streptomyces</taxon>
    </lineage>
</organism>
<dbReference type="InterPro" id="IPR051052">
    <property type="entry name" value="Diverse_substrate_MTase"/>
</dbReference>
<protein>
    <recommendedName>
        <fullName evidence="4">Methyltransferase type 11 domain-containing protein</fullName>
    </recommendedName>
</protein>
<sequence>MTAGRVAVDLGCGSGLWTRQLAKQGWSMTGYDYSPTALRRARARGGDITYTLWDINVDQAPRALVPGSVDLVACRDALAYLNVARLAVELRRLLKPGTGRLYAMTPVDSCAGTDGPFARSMSPADLDRLCAHWHDDQRRFRIDDRHVGVLLRAPAA</sequence>
<dbReference type="InterPro" id="IPR029063">
    <property type="entry name" value="SAM-dependent_MTases_sf"/>
</dbReference>
<keyword evidence="3" id="KW-0808">Transferase</keyword>
<evidence type="ECO:0000256" key="3">
    <source>
        <dbReference type="ARBA" id="ARBA00022679"/>
    </source>
</evidence>
<dbReference type="EMBL" id="AP017424">
    <property type="protein sequence ID" value="BAU88105.1"/>
    <property type="molecule type" value="Genomic_DNA"/>
</dbReference>
<dbReference type="KEGG" id="slau:SLA_7239"/>
<dbReference type="GO" id="GO:0008757">
    <property type="term" value="F:S-adenosylmethionine-dependent methyltransferase activity"/>
    <property type="evidence" value="ECO:0007669"/>
    <property type="project" value="InterPro"/>
</dbReference>
<dbReference type="GO" id="GO:0032259">
    <property type="term" value="P:methylation"/>
    <property type="evidence" value="ECO:0007669"/>
    <property type="project" value="UniProtKB-KW"/>
</dbReference>
<dbReference type="SUPFAM" id="SSF53335">
    <property type="entry name" value="S-adenosyl-L-methionine-dependent methyltransferases"/>
    <property type="match status" value="1"/>
</dbReference>
<dbReference type="AlphaFoldDB" id="A0A160P9R3"/>
<keyword evidence="6" id="KW-1185">Reference proteome</keyword>
<reference evidence="5 6" key="1">
    <citation type="journal article" date="2016" name="Genome Announc.">
        <title>Complete Genome Sequence of Thiostrepton-Producing Streptomyces laurentii ATCC 31255.</title>
        <authorList>
            <person name="Doi K."/>
            <person name="Fujino Y."/>
            <person name="Nagayoshi Y."/>
            <person name="Ohshima T."/>
            <person name="Ogata S."/>
        </authorList>
    </citation>
    <scope>NUCLEOTIDE SEQUENCE [LARGE SCALE GENOMIC DNA]</scope>
    <source>
        <strain evidence="5 6">ATCC 31255</strain>
    </source>
</reference>
<proteinExistence type="inferred from homology"/>
<gene>
    <name evidence="5" type="ORF">SLA_7239</name>
</gene>
<evidence type="ECO:0000313" key="6">
    <source>
        <dbReference type="Proteomes" id="UP000217676"/>
    </source>
</evidence>